<dbReference type="KEGG" id="pcb:PCHAS_1129600"/>
<evidence type="ECO:0000256" key="4">
    <source>
        <dbReference type="ARBA" id="ARBA00022763"/>
    </source>
</evidence>
<dbReference type="EMBL" id="LK022888">
    <property type="protein sequence ID" value="VTZ69291.1"/>
    <property type="molecule type" value="Genomic_DNA"/>
</dbReference>
<comment type="subcellular location">
    <subcellularLocation>
        <location evidence="1 11">Nucleus</location>
    </subcellularLocation>
</comment>
<dbReference type="PANTHER" id="PTHR12831">
    <property type="entry name" value="TRANSCRIPTION INITIATION FACTOR IIH TFIIH , POLYPEPTIDE 3-RELATED"/>
    <property type="match status" value="1"/>
</dbReference>
<dbReference type="EMBL" id="LT608177">
    <property type="protein sequence ID" value="SCM23885.1"/>
    <property type="molecule type" value="Genomic_DNA"/>
</dbReference>
<dbReference type="OrthoDB" id="17307at2759"/>
<organism evidence="14 15">
    <name type="scientific">Plasmodium chabaudi chabaudi</name>
    <dbReference type="NCBI Taxonomy" id="31271"/>
    <lineage>
        <taxon>Eukaryota</taxon>
        <taxon>Sar</taxon>
        <taxon>Alveolata</taxon>
        <taxon>Apicomplexa</taxon>
        <taxon>Aconoidasida</taxon>
        <taxon>Haemosporida</taxon>
        <taxon>Plasmodiidae</taxon>
        <taxon>Plasmodium</taxon>
        <taxon>Plasmodium (Vinckeia)</taxon>
    </lineage>
</organism>
<dbReference type="InterPro" id="IPR004600">
    <property type="entry name" value="TFIIH_Tfb4/GTF2H3"/>
</dbReference>
<keyword evidence="15" id="KW-1185">Reference proteome</keyword>
<dbReference type="VEuPathDB" id="PlasmoDB:PCHAS_1129600"/>
<dbReference type="EMBL" id="LT608163">
    <property type="protein sequence ID" value="SCN61344.1"/>
    <property type="molecule type" value="Genomic_DNA"/>
</dbReference>
<evidence type="ECO:0000256" key="7">
    <source>
        <dbReference type="ARBA" id="ARBA00023015"/>
    </source>
</evidence>
<dbReference type="PANTHER" id="PTHR12831:SF0">
    <property type="entry name" value="GENERAL TRANSCRIPTION FACTOR IIH SUBUNIT 3"/>
    <property type="match status" value="1"/>
</dbReference>
<keyword evidence="7 11" id="KW-0805">Transcription regulation</keyword>
<sequence>MHKNEEVDGTNGESLKDKKLAMSHLILVIDVNFLIWSQGLKIKFDKNNIKTVKLSQFLKSVFQFTRFYCFMSSSERICIIATCSGNSKIIYENYISYTKNNLTENDYCTNAYDKLIKFIKDNNNNSKTYEMVESTLSSALAIALCYNNRICNLYENINSRIFLLDISKSHFYTNQYTQLMNIAYNAKRNNIIIDVFSLNHKTQILEQICNITNGLYIDNSIFLSITCGDNVEDILTQTIMFWFLPSTNSRKYFSNTYLNEDTNIAVCTCHNKQIDIAYICSCCLAIYCSEKDAQTNKERISCSICKTRFTKALLRNKTVSDLNFTTI</sequence>
<gene>
    <name evidence="12" type="primary">TFB4</name>
    <name evidence="12" type="ORF">PCHAJ_000290300</name>
    <name evidence="14" type="ORF">PCHAS_1129600</name>
    <name evidence="13" type="ORF">PCHCB_000291700</name>
</gene>
<reference evidence="14" key="3">
    <citation type="submission" date="2019-05" db="EMBL/GenBank/DDBJ databases">
        <authorList>
            <consortium name="Pathogen Informatics"/>
        </authorList>
    </citation>
    <scope>NUCLEOTIDE SEQUENCE</scope>
    <source>
        <strain evidence="12 17">AJ</strain>
        <strain evidence="14">AS</strain>
        <strain evidence="13 16">CB</strain>
    </source>
</reference>
<dbReference type="GO" id="GO:0008270">
    <property type="term" value="F:zinc ion binding"/>
    <property type="evidence" value="ECO:0007669"/>
    <property type="project" value="UniProtKB-KW"/>
</dbReference>
<keyword evidence="6 11" id="KW-0862">Zinc</keyword>
<dbReference type="InterPro" id="IPR036465">
    <property type="entry name" value="vWFA_dom_sf"/>
</dbReference>
<accession>A0A077TNB8</accession>
<dbReference type="AlphaFoldDB" id="A0A077TNB8"/>
<evidence type="ECO:0000313" key="15">
    <source>
        <dbReference type="Proteomes" id="UP000071118"/>
    </source>
</evidence>
<dbReference type="Pfam" id="PF03850">
    <property type="entry name" value="Tfb4"/>
    <property type="match status" value="1"/>
</dbReference>
<evidence type="ECO:0000313" key="16">
    <source>
        <dbReference type="Proteomes" id="UP000195489"/>
    </source>
</evidence>
<comment type="similarity">
    <text evidence="2 11">Belongs to the TFB4 family.</text>
</comment>
<proteinExistence type="inferred from homology"/>
<keyword evidence="4 11" id="KW-0227">DNA damage</keyword>
<reference evidence="14 15" key="1">
    <citation type="journal article" date="2014" name="BMC Biol.">
        <title>A comprehensive evaluation of rodent malaria parasite genomes and gene expression.</title>
        <authorList>
            <person name="Otto T.D."/>
            <person name="Bohme U."/>
            <person name="Jackson A.P."/>
            <person name="Hunt M."/>
            <person name="Franke-Fayard B."/>
            <person name="Hoeijmakers W.A."/>
            <person name="Religa A.A."/>
            <person name="Robertson L."/>
            <person name="Sanders M."/>
            <person name="Ogun S.A."/>
            <person name="Cunningham D."/>
            <person name="Erhart A."/>
            <person name="Billker O."/>
            <person name="Khan S.M."/>
            <person name="Stunnenberg H.G."/>
            <person name="Langhorne J."/>
            <person name="Holder A.A."/>
            <person name="Waters A.P."/>
            <person name="Newbold C.I."/>
            <person name="Pain A."/>
            <person name="Berriman M."/>
            <person name="Janse C.J."/>
        </authorList>
    </citation>
    <scope>NUCLEOTIDE SEQUENCE [LARGE SCALE GENOMIC DNA]</scope>
    <source>
        <strain evidence="14 15">AS</strain>
    </source>
</reference>
<evidence type="ECO:0000313" key="17">
    <source>
        <dbReference type="Proteomes" id="UP000507163"/>
    </source>
</evidence>
<evidence type="ECO:0000256" key="10">
    <source>
        <dbReference type="ARBA" id="ARBA00023242"/>
    </source>
</evidence>
<evidence type="ECO:0000256" key="9">
    <source>
        <dbReference type="ARBA" id="ARBA00023204"/>
    </source>
</evidence>
<evidence type="ECO:0000313" key="12">
    <source>
        <dbReference type="EMBL" id="SCM23885.1"/>
    </source>
</evidence>
<keyword evidence="10 11" id="KW-0539">Nucleus</keyword>
<reference evidence="14" key="2">
    <citation type="submission" date="2014-05" db="EMBL/GenBank/DDBJ databases">
        <authorList>
            <person name="Aslett M.A."/>
            <person name="De Silva N."/>
        </authorList>
    </citation>
    <scope>NUCLEOTIDE SEQUENCE</scope>
    <source>
        <strain evidence="14">AS</strain>
    </source>
</reference>
<evidence type="ECO:0000256" key="11">
    <source>
        <dbReference type="RuleBase" id="RU368090"/>
    </source>
</evidence>
<evidence type="ECO:0000256" key="3">
    <source>
        <dbReference type="ARBA" id="ARBA00022723"/>
    </source>
</evidence>
<dbReference type="GO" id="GO:0006289">
    <property type="term" value="P:nucleotide-excision repair"/>
    <property type="evidence" value="ECO:0007669"/>
    <property type="project" value="UniProtKB-UniRule"/>
</dbReference>
<keyword evidence="8 11" id="KW-0804">Transcription</keyword>
<evidence type="ECO:0000256" key="1">
    <source>
        <dbReference type="ARBA" id="ARBA00004123"/>
    </source>
</evidence>
<dbReference type="Proteomes" id="UP000195489">
    <property type="component" value="Chromosome 11"/>
</dbReference>
<evidence type="ECO:0000256" key="8">
    <source>
        <dbReference type="ARBA" id="ARBA00023163"/>
    </source>
</evidence>
<evidence type="ECO:0000313" key="14">
    <source>
        <dbReference type="EMBL" id="VTZ69291.1"/>
    </source>
</evidence>
<dbReference type="Proteomes" id="UP000507163">
    <property type="component" value="Chromosome 11"/>
</dbReference>
<evidence type="ECO:0000256" key="2">
    <source>
        <dbReference type="ARBA" id="ARBA00005273"/>
    </source>
</evidence>
<evidence type="ECO:0000256" key="6">
    <source>
        <dbReference type="ARBA" id="ARBA00022833"/>
    </source>
</evidence>
<dbReference type="Gene3D" id="3.40.50.410">
    <property type="entry name" value="von Willebrand factor, type A domain"/>
    <property type="match status" value="1"/>
</dbReference>
<dbReference type="GO" id="GO:0006355">
    <property type="term" value="P:regulation of DNA-templated transcription"/>
    <property type="evidence" value="ECO:0007669"/>
    <property type="project" value="InterPro"/>
</dbReference>
<keyword evidence="3 11" id="KW-0479">Metal-binding</keyword>
<evidence type="ECO:0000313" key="13">
    <source>
        <dbReference type="EMBL" id="SCN61344.1"/>
    </source>
</evidence>
<dbReference type="Proteomes" id="UP000071118">
    <property type="component" value="Chromosome 11"/>
</dbReference>
<evidence type="ECO:0000256" key="5">
    <source>
        <dbReference type="ARBA" id="ARBA00022771"/>
    </source>
</evidence>
<protein>
    <submittedName>
        <fullName evidence="14">RNA polymerase II transcription factor B subunit 4, putative</fullName>
    </submittedName>
</protein>
<dbReference type="GO" id="GO:0005675">
    <property type="term" value="C:transcription factor TFIIH holo complex"/>
    <property type="evidence" value="ECO:0007669"/>
    <property type="project" value="UniProtKB-UniRule"/>
</dbReference>
<name>A0A077TNB8_PLACU</name>
<dbReference type="GO" id="GO:0000439">
    <property type="term" value="C:transcription factor TFIIH core complex"/>
    <property type="evidence" value="ECO:0007669"/>
    <property type="project" value="UniProtKB-UniRule"/>
</dbReference>
<dbReference type="GeneID" id="3499143"/>
<dbReference type="RefSeq" id="XP_746016.1">
    <property type="nucleotide sequence ID" value="XM_740923.1"/>
</dbReference>
<keyword evidence="9 11" id="KW-0234">DNA repair</keyword>
<keyword evidence="5 11" id="KW-0863">Zinc-finger</keyword>